<dbReference type="EMBL" id="CAQQ02072171">
    <property type="status" value="NOT_ANNOTATED_CDS"/>
    <property type="molecule type" value="Genomic_DNA"/>
</dbReference>
<dbReference type="PANTHER" id="PTHR11361">
    <property type="entry name" value="DNA MISMATCH REPAIR PROTEIN MUTS FAMILY MEMBER"/>
    <property type="match status" value="1"/>
</dbReference>
<dbReference type="Pfam" id="PF05190">
    <property type="entry name" value="MutS_IV"/>
    <property type="match status" value="1"/>
</dbReference>
<dbReference type="InterPro" id="IPR045076">
    <property type="entry name" value="MutS"/>
</dbReference>
<reference evidence="4" key="1">
    <citation type="submission" date="2013-02" db="EMBL/GenBank/DDBJ databases">
        <authorList>
            <person name="Hughes D."/>
        </authorList>
    </citation>
    <scope>NUCLEOTIDE SEQUENCE</scope>
    <source>
        <strain>Durham</strain>
        <strain evidence="4">NC isolate 2 -- Noor lab</strain>
    </source>
</reference>
<dbReference type="GO" id="GO:0005524">
    <property type="term" value="F:ATP binding"/>
    <property type="evidence" value="ECO:0007669"/>
    <property type="project" value="InterPro"/>
</dbReference>
<organism evidence="3 4">
    <name type="scientific">Megaselia scalaris</name>
    <name type="common">Humpbacked fly</name>
    <name type="synonym">Phora scalaris</name>
    <dbReference type="NCBI Taxonomy" id="36166"/>
    <lineage>
        <taxon>Eukaryota</taxon>
        <taxon>Metazoa</taxon>
        <taxon>Ecdysozoa</taxon>
        <taxon>Arthropoda</taxon>
        <taxon>Hexapoda</taxon>
        <taxon>Insecta</taxon>
        <taxon>Pterygota</taxon>
        <taxon>Neoptera</taxon>
        <taxon>Endopterygota</taxon>
        <taxon>Diptera</taxon>
        <taxon>Brachycera</taxon>
        <taxon>Muscomorpha</taxon>
        <taxon>Platypezoidea</taxon>
        <taxon>Phoridae</taxon>
        <taxon>Megaseliini</taxon>
        <taxon>Megaselia</taxon>
    </lineage>
</organism>
<evidence type="ECO:0000256" key="1">
    <source>
        <dbReference type="SAM" id="Coils"/>
    </source>
</evidence>
<feature type="domain" description="DNA mismatch repair protein MutS core" evidence="2">
    <location>
        <begin position="2"/>
        <end position="322"/>
    </location>
</feature>
<keyword evidence="1" id="KW-0175">Coiled coil</keyword>
<dbReference type="HOGENOM" id="CLU_814539_0_0_1"/>
<keyword evidence="4" id="KW-1185">Reference proteome</keyword>
<sequence>MQSILGVLDHCKTPQGHRLLRQWVKQPLRDINQINVRHDIVQCLLEEPGILKTLKDDVMKKFPDILLLIKKLVRKRFNLQDLFRIYQSVVRGKKLLEILYSLNNSTINIILCRSLESNLTDLGKLKEMVEEVIDFAGIDRHEYLIKESYNENLKILNRKMNKILEKMDKVHELAAEDLGLDKGSVMKLDYISHLGYHFRIPLKEDSMLRKTKNYETLGSTKAGVRFSNTKLKELSEKFKLNREEYKVQQNSIVNEIIKIAIGYYAPLSSYNNDIAQIDCLVSFAVAAQSAPIPYVRPKMLPENHGERQILLKGLRHPCVELQENTTFIANDASFKKEDSHM</sequence>
<evidence type="ECO:0000313" key="4">
    <source>
        <dbReference type="Proteomes" id="UP000015102"/>
    </source>
</evidence>
<proteinExistence type="predicted"/>
<feature type="coiled-coil region" evidence="1">
    <location>
        <begin position="146"/>
        <end position="173"/>
    </location>
</feature>
<dbReference type="InterPro" id="IPR007861">
    <property type="entry name" value="DNA_mismatch_repair_MutS_clamp"/>
</dbReference>
<dbReference type="AlphaFoldDB" id="T1GF85"/>
<dbReference type="EnsemblMetazoa" id="MESCA002017-RA">
    <property type="protein sequence ID" value="MESCA002017-PA"/>
    <property type="gene ID" value="MESCA002017"/>
</dbReference>
<dbReference type="STRING" id="36166.T1GF85"/>
<dbReference type="InterPro" id="IPR036187">
    <property type="entry name" value="DNA_mismatch_repair_MutS_sf"/>
</dbReference>
<dbReference type="InterPro" id="IPR007696">
    <property type="entry name" value="DNA_mismatch_repair_MutS_core"/>
</dbReference>
<dbReference type="GO" id="GO:0006298">
    <property type="term" value="P:mismatch repair"/>
    <property type="evidence" value="ECO:0007669"/>
    <property type="project" value="InterPro"/>
</dbReference>
<dbReference type="SUPFAM" id="SSF48334">
    <property type="entry name" value="DNA repair protein MutS, domain III"/>
    <property type="match status" value="1"/>
</dbReference>
<dbReference type="OMA" id="IDRHEYL"/>
<evidence type="ECO:0000313" key="3">
    <source>
        <dbReference type="EnsemblMetazoa" id="MESCA002017-PA"/>
    </source>
</evidence>
<accession>T1GF85</accession>
<dbReference type="Proteomes" id="UP000015102">
    <property type="component" value="Unassembled WGS sequence"/>
</dbReference>
<dbReference type="GO" id="GO:0140664">
    <property type="term" value="F:ATP-dependent DNA damage sensor activity"/>
    <property type="evidence" value="ECO:0007669"/>
    <property type="project" value="InterPro"/>
</dbReference>
<evidence type="ECO:0000259" key="2">
    <source>
        <dbReference type="SMART" id="SM00533"/>
    </source>
</evidence>
<dbReference type="SMART" id="SM00533">
    <property type="entry name" value="MUTSd"/>
    <property type="match status" value="1"/>
</dbReference>
<reference evidence="3" key="2">
    <citation type="submission" date="2015-06" db="UniProtKB">
        <authorList>
            <consortium name="EnsemblMetazoa"/>
        </authorList>
    </citation>
    <scope>IDENTIFICATION</scope>
</reference>
<dbReference type="GO" id="GO:0006312">
    <property type="term" value="P:mitotic recombination"/>
    <property type="evidence" value="ECO:0007669"/>
    <property type="project" value="TreeGrafter"/>
</dbReference>
<protein>
    <recommendedName>
        <fullName evidence="2">DNA mismatch repair protein MutS core domain-containing protein</fullName>
    </recommendedName>
</protein>
<dbReference type="GO" id="GO:0030983">
    <property type="term" value="F:mismatched DNA binding"/>
    <property type="evidence" value="ECO:0007669"/>
    <property type="project" value="InterPro"/>
</dbReference>
<name>T1GF85_MEGSC</name>
<dbReference type="Gene3D" id="1.10.1420.10">
    <property type="match status" value="2"/>
</dbReference>
<dbReference type="PANTHER" id="PTHR11361:SF35">
    <property type="entry name" value="DNA MISMATCH REPAIR PROTEIN MSH2"/>
    <property type="match status" value="1"/>
</dbReference>
<dbReference type="Pfam" id="PF05192">
    <property type="entry name" value="MutS_III"/>
    <property type="match status" value="1"/>
</dbReference>
<dbReference type="GO" id="GO:0032301">
    <property type="term" value="C:MutSalpha complex"/>
    <property type="evidence" value="ECO:0007669"/>
    <property type="project" value="TreeGrafter"/>
</dbReference>